<dbReference type="Proteomes" id="UP001165085">
    <property type="component" value="Unassembled WGS sequence"/>
</dbReference>
<keyword evidence="5 7" id="KW-1133">Transmembrane helix</keyword>
<evidence type="ECO:0000313" key="8">
    <source>
        <dbReference type="EMBL" id="GMH59389.1"/>
    </source>
</evidence>
<keyword evidence="3" id="KW-0813">Transport</keyword>
<dbReference type="GO" id="GO:0012505">
    <property type="term" value="C:endomembrane system"/>
    <property type="evidence" value="ECO:0007669"/>
    <property type="project" value="UniProtKB-SubCell"/>
</dbReference>
<feature type="transmembrane region" description="Helical" evidence="7">
    <location>
        <begin position="69"/>
        <end position="89"/>
    </location>
</feature>
<evidence type="ECO:0008006" key="10">
    <source>
        <dbReference type="Google" id="ProtNLM"/>
    </source>
</evidence>
<dbReference type="GO" id="GO:0051453">
    <property type="term" value="P:regulation of intracellular pH"/>
    <property type="evidence" value="ECO:0007669"/>
    <property type="project" value="TreeGrafter"/>
</dbReference>
<dbReference type="GO" id="GO:0005773">
    <property type="term" value="C:vacuole"/>
    <property type="evidence" value="ECO:0007669"/>
    <property type="project" value="UniProtKB-ARBA"/>
</dbReference>
<dbReference type="PANTHER" id="PTHR10981:SF0">
    <property type="entry name" value="BATTENIN"/>
    <property type="match status" value="1"/>
</dbReference>
<evidence type="ECO:0000313" key="9">
    <source>
        <dbReference type="Proteomes" id="UP001165085"/>
    </source>
</evidence>
<evidence type="ECO:0000256" key="6">
    <source>
        <dbReference type="ARBA" id="ARBA00023136"/>
    </source>
</evidence>
<evidence type="ECO:0000256" key="2">
    <source>
        <dbReference type="ARBA" id="ARBA00007467"/>
    </source>
</evidence>
<evidence type="ECO:0000256" key="7">
    <source>
        <dbReference type="RuleBase" id="RU361113"/>
    </source>
</evidence>
<dbReference type="SUPFAM" id="SSF103473">
    <property type="entry name" value="MFS general substrate transporter"/>
    <property type="match status" value="1"/>
</dbReference>
<feature type="transmembrane region" description="Helical" evidence="7">
    <location>
        <begin position="238"/>
        <end position="260"/>
    </location>
</feature>
<dbReference type="PANTHER" id="PTHR10981">
    <property type="entry name" value="BATTENIN"/>
    <property type="match status" value="1"/>
</dbReference>
<feature type="transmembrane region" description="Helical" evidence="7">
    <location>
        <begin position="300"/>
        <end position="322"/>
    </location>
</feature>
<dbReference type="InterPro" id="IPR036259">
    <property type="entry name" value="MFS_trans_sf"/>
</dbReference>
<comment type="subcellular location">
    <subcellularLocation>
        <location evidence="1">Endomembrane system</location>
        <topology evidence="1">Multi-pass membrane protein</topology>
    </subcellularLocation>
</comment>
<accession>A0A9W7DWV2</accession>
<reference evidence="9" key="1">
    <citation type="journal article" date="2023" name="Commun. Biol.">
        <title>Genome analysis of Parmales, the sister group of diatoms, reveals the evolutionary specialization of diatoms from phago-mixotrophs to photoautotrophs.</title>
        <authorList>
            <person name="Ban H."/>
            <person name="Sato S."/>
            <person name="Yoshikawa S."/>
            <person name="Yamada K."/>
            <person name="Nakamura Y."/>
            <person name="Ichinomiya M."/>
            <person name="Sato N."/>
            <person name="Blanc-Mathieu R."/>
            <person name="Endo H."/>
            <person name="Kuwata A."/>
            <person name="Ogata H."/>
        </authorList>
    </citation>
    <scope>NUCLEOTIDE SEQUENCE [LARGE SCALE GENOMIC DNA]</scope>
    <source>
        <strain evidence="9">NIES 3701</strain>
    </source>
</reference>
<organism evidence="8 9">
    <name type="scientific">Triparma strigata</name>
    <dbReference type="NCBI Taxonomy" id="1606541"/>
    <lineage>
        <taxon>Eukaryota</taxon>
        <taxon>Sar</taxon>
        <taxon>Stramenopiles</taxon>
        <taxon>Ochrophyta</taxon>
        <taxon>Bolidophyceae</taxon>
        <taxon>Parmales</taxon>
        <taxon>Triparmaceae</taxon>
        <taxon>Triparma</taxon>
    </lineage>
</organism>
<keyword evidence="6 7" id="KW-0472">Membrane</keyword>
<evidence type="ECO:0000256" key="4">
    <source>
        <dbReference type="ARBA" id="ARBA00022692"/>
    </source>
</evidence>
<protein>
    <recommendedName>
        <fullName evidence="10">Battenin</fullName>
    </recommendedName>
</protein>
<proteinExistence type="inferred from homology"/>
<evidence type="ECO:0000256" key="3">
    <source>
        <dbReference type="ARBA" id="ARBA00022448"/>
    </source>
</evidence>
<dbReference type="InterPro" id="IPR003492">
    <property type="entry name" value="Battenin_disease_Cln3"/>
</dbReference>
<keyword evidence="4 7" id="KW-0812">Transmembrane</keyword>
<dbReference type="EMBL" id="BRXY01000058">
    <property type="protein sequence ID" value="GMH59389.1"/>
    <property type="molecule type" value="Genomic_DNA"/>
</dbReference>
<sequence length="403" mass="44336">MSSLLFTSLLPPSFFLLGLLNNSSYVIMLAGAKEISEGGVALVFICNVLPSFICKLTGPIWFHKVKYEVRIKVCMILMSLSFIIVALSNDYRVKLLGVAAASLQSGLGEASILALASRYQRTRECLTAWSSGTGAAGVFGFAFVWVFNSALGWSFPVMLCAANVFTGLFGVVYFYMLPKQDGGEDDEDEGGDGGEEDHDGLLEDFPRKEISTEGKSQDKSQLLSISDRLKFTRRLYKYMIPLFLVYFAEYAMQSGTWAAIGFPVEDEDARKSFYQNANWVYQAGVFVSRSSGNIWHASMFALWLMPVIQCGMLVLFYLIAIYQFLYSNVLLLGCFFVGLLGGSVYVNAFNRISKDIEKENVELALSTASVADSCGIMLSDVAGLFLQACVYKKFGIEGAAVSC</sequence>
<gene>
    <name evidence="8" type="ORF">TrST_g14326</name>
</gene>
<evidence type="ECO:0000256" key="1">
    <source>
        <dbReference type="ARBA" id="ARBA00004127"/>
    </source>
</evidence>
<keyword evidence="9" id="KW-1185">Reference proteome</keyword>
<name>A0A9W7DWV2_9STRA</name>
<feature type="transmembrane region" description="Helical" evidence="7">
    <location>
        <begin position="329"/>
        <end position="348"/>
    </location>
</feature>
<comment type="caution">
    <text evidence="8">The sequence shown here is derived from an EMBL/GenBank/DDBJ whole genome shotgun (WGS) entry which is preliminary data.</text>
</comment>
<feature type="transmembrane region" description="Helical" evidence="7">
    <location>
        <begin position="128"/>
        <end position="147"/>
    </location>
</feature>
<feature type="transmembrane region" description="Helical" evidence="7">
    <location>
        <begin position="153"/>
        <end position="175"/>
    </location>
</feature>
<comment type="similarity">
    <text evidence="2 7">Belongs to the battenin family.</text>
</comment>
<dbReference type="PRINTS" id="PR01315">
    <property type="entry name" value="BATTENIN"/>
</dbReference>
<feature type="transmembrane region" description="Helical" evidence="7">
    <location>
        <begin position="42"/>
        <end position="62"/>
    </location>
</feature>
<dbReference type="Gene3D" id="1.20.1250.20">
    <property type="entry name" value="MFS general substrate transporter like domains"/>
    <property type="match status" value="1"/>
</dbReference>
<dbReference type="AlphaFoldDB" id="A0A9W7DWV2"/>
<dbReference type="OrthoDB" id="5965864at2759"/>
<dbReference type="GO" id="GO:0016020">
    <property type="term" value="C:membrane"/>
    <property type="evidence" value="ECO:0007669"/>
    <property type="project" value="UniProtKB-UniRule"/>
</dbReference>
<evidence type="ECO:0000256" key="5">
    <source>
        <dbReference type="ARBA" id="ARBA00022989"/>
    </source>
</evidence>
<dbReference type="Pfam" id="PF02487">
    <property type="entry name" value="CLN3"/>
    <property type="match status" value="1"/>
</dbReference>